<evidence type="ECO:0000313" key="1">
    <source>
        <dbReference type="EMBL" id="NMF94818.1"/>
    </source>
</evidence>
<keyword evidence="2" id="KW-1185">Reference proteome</keyword>
<accession>A0ABX1N6C7</accession>
<proteinExistence type="predicted"/>
<dbReference type="Proteomes" id="UP000601990">
    <property type="component" value="Unassembled WGS sequence"/>
</dbReference>
<dbReference type="EMBL" id="WTVH01000037">
    <property type="protein sequence ID" value="NMF94818.1"/>
    <property type="molecule type" value="Genomic_DNA"/>
</dbReference>
<comment type="caution">
    <text evidence="1">The sequence shown here is derived from an EMBL/GenBank/DDBJ whole genome shotgun (WGS) entry which is preliminary data.</text>
</comment>
<evidence type="ECO:0000313" key="2">
    <source>
        <dbReference type="Proteomes" id="UP000601990"/>
    </source>
</evidence>
<protein>
    <submittedName>
        <fullName evidence="1">Uncharacterized protein</fullName>
    </submittedName>
</protein>
<organism evidence="1 2">
    <name type="scientific">Aromatoleum buckelii</name>
    <dbReference type="NCBI Taxonomy" id="200254"/>
    <lineage>
        <taxon>Bacteria</taxon>
        <taxon>Pseudomonadati</taxon>
        <taxon>Pseudomonadota</taxon>
        <taxon>Betaproteobacteria</taxon>
        <taxon>Rhodocyclales</taxon>
        <taxon>Rhodocyclaceae</taxon>
        <taxon>Aromatoleum</taxon>
    </lineage>
</organism>
<sequence>MSWETDLAQAPYDEDAAGRLLVHAAGFLERDEALPGPLALHFATAFRAAAAQPRNSDKKHPRTSTLGEFLSLKAGNRRGIGNPVGYALAASLRVGSATLISKELASASGRSKRAVDAAIQDGKDGLEKLRRDGKDTDAFHAMPKALYPDWL</sequence>
<gene>
    <name evidence="1" type="ORF">GO608_15990</name>
</gene>
<dbReference type="RefSeq" id="WP_169200035.1">
    <property type="nucleotide sequence ID" value="NZ_WTVH02000010.1"/>
</dbReference>
<reference evidence="1" key="1">
    <citation type="submission" date="2019-12" db="EMBL/GenBank/DDBJ databases">
        <title>Comparative genomics gives insights into the taxonomy of the Azoarcus-Aromatoleum group and reveals separate origins of nif in the plant-associated Azoarcus and non-plant-associated Aromatoleum sub-groups.</title>
        <authorList>
            <person name="Lafos M."/>
            <person name="Maluk M."/>
            <person name="Batista M."/>
            <person name="Junghare M."/>
            <person name="Carmona M."/>
            <person name="Faoro H."/>
            <person name="Cruz L.M."/>
            <person name="Battistoni F."/>
            <person name="De Souza E."/>
            <person name="Pedrosa F."/>
            <person name="Chen W.-M."/>
            <person name="Poole P.S."/>
            <person name="Dixon R.A."/>
            <person name="James E.K."/>
        </authorList>
    </citation>
    <scope>NUCLEOTIDE SEQUENCE</scope>
    <source>
        <strain evidence="1">U120</strain>
    </source>
</reference>
<name>A0ABX1N6C7_9RHOO</name>